<organism evidence="1 2">
    <name type="scientific">Oligella urethralis DNF00040</name>
    <dbReference type="NCBI Taxonomy" id="1401065"/>
    <lineage>
        <taxon>Bacteria</taxon>
        <taxon>Pseudomonadati</taxon>
        <taxon>Pseudomonadota</taxon>
        <taxon>Betaproteobacteria</taxon>
        <taxon>Burkholderiales</taxon>
        <taxon>Alcaligenaceae</taxon>
        <taxon>Oligella</taxon>
    </lineage>
</organism>
<dbReference type="EMBL" id="JRNI01000052">
    <property type="protein sequence ID" value="KGF28370.1"/>
    <property type="molecule type" value="Genomic_DNA"/>
</dbReference>
<name>A0A095Z119_9BURK</name>
<evidence type="ECO:0000313" key="2">
    <source>
        <dbReference type="Proteomes" id="UP000029629"/>
    </source>
</evidence>
<dbReference type="AlphaFoldDB" id="A0A095Z119"/>
<evidence type="ECO:0000313" key="1">
    <source>
        <dbReference type="EMBL" id="KGF28370.1"/>
    </source>
</evidence>
<comment type="caution">
    <text evidence="1">The sequence shown here is derived from an EMBL/GenBank/DDBJ whole genome shotgun (WGS) entry which is preliminary data.</text>
</comment>
<keyword evidence="2" id="KW-1185">Reference proteome</keyword>
<dbReference type="OrthoDB" id="6197429at2"/>
<reference evidence="1 2" key="1">
    <citation type="submission" date="2014-07" db="EMBL/GenBank/DDBJ databases">
        <authorList>
            <person name="McCorrison J."/>
            <person name="Sanka R."/>
            <person name="Torralba M."/>
            <person name="Gillis M."/>
            <person name="Haft D.H."/>
            <person name="Methe B."/>
            <person name="Sutton G."/>
            <person name="Nelson K.E."/>
        </authorList>
    </citation>
    <scope>NUCLEOTIDE SEQUENCE [LARGE SCALE GENOMIC DNA]</scope>
    <source>
        <strain evidence="1 2">DNF00040</strain>
    </source>
</reference>
<dbReference type="Proteomes" id="UP000029629">
    <property type="component" value="Unassembled WGS sequence"/>
</dbReference>
<sequence length="199" mass="23566">MLTDEQKKYRDRANRARRELLKEKEKFGAISDGSGKRYRVCVYFVLSGAPEKAVEFMDWFEKEFPDDVGEPAFLLYAALAYYRVGSLGKARGYLLDTMLSNIYLLPYLFSRPMPKQDMWHSSNWAQPDYIEEIEELLEGPTSQEREWFQEQFENELFTSIRSKCIETFHALQHAKELDSRRRILGEWRDYVSSCRANEI</sequence>
<gene>
    <name evidence="1" type="ORF">HMPREF2130_09410</name>
</gene>
<accession>A0A095Z119</accession>
<proteinExistence type="predicted"/>
<protein>
    <submittedName>
        <fullName evidence="1">Uncharacterized protein</fullName>
    </submittedName>
</protein>
<dbReference type="RefSeq" id="WP_018574211.1">
    <property type="nucleotide sequence ID" value="NZ_JRNI01000052.1"/>
</dbReference>